<dbReference type="AlphaFoldDB" id="A0A0G2FTS3"/>
<keyword evidence="1" id="KW-0175">Coiled coil</keyword>
<gene>
    <name evidence="3" type="ORF">UCDDA912_g02594</name>
</gene>
<dbReference type="OrthoDB" id="3261350at2759"/>
<protein>
    <submittedName>
        <fullName evidence="3">Uncharacterized protein</fullName>
    </submittedName>
</protein>
<accession>A0A0G2FTS3</accession>
<feature type="coiled-coil region" evidence="1">
    <location>
        <begin position="284"/>
        <end position="340"/>
    </location>
</feature>
<dbReference type="Proteomes" id="UP000034680">
    <property type="component" value="Unassembled WGS sequence"/>
</dbReference>
<organism evidence="3 4">
    <name type="scientific">Diaporthe ampelina</name>
    <dbReference type="NCBI Taxonomy" id="1214573"/>
    <lineage>
        <taxon>Eukaryota</taxon>
        <taxon>Fungi</taxon>
        <taxon>Dikarya</taxon>
        <taxon>Ascomycota</taxon>
        <taxon>Pezizomycotina</taxon>
        <taxon>Sordariomycetes</taxon>
        <taxon>Sordariomycetidae</taxon>
        <taxon>Diaporthales</taxon>
        <taxon>Diaporthaceae</taxon>
        <taxon>Diaporthe</taxon>
    </lineage>
</organism>
<comment type="caution">
    <text evidence="3">The sequence shown here is derived from an EMBL/GenBank/DDBJ whole genome shotgun (WGS) entry which is preliminary data.</text>
</comment>
<name>A0A0G2FTS3_9PEZI</name>
<feature type="region of interest" description="Disordered" evidence="2">
    <location>
        <begin position="356"/>
        <end position="376"/>
    </location>
</feature>
<sequence>MSTVDQDKAVASIGNVSTMLRKAIGASLPVAPEQYLTISIPGTVIDLTPIEEGGTYTYDVSKYVVAPTQVRQAEAKLVDGMMPLSNIMIGNTGKSVSRSYARALDSLVASKATINTGNKIRSPGDPQYDAAMKYLTTPNEKTGLTPVEVYGQKQRKWAIAQDEWDQAKITAMQSAQSQHPADHVAALQAYNDWNQTHFRRYKSAVQAEWMDWVSNGHKYDVEYSFGTVDIDSIMARIEDSKESMRISSLIDTDGANEVQGVELTPKEWATMCTTVKKPVPTYTIDQLNAEIARLTRMQVAYEALQKAALNSSAETDETKIAALRKSVEDARQKLSDDQQAQSKVMEALNKFNMANGDRAHKKDDNGADSSGTDVAPAGAEYANPIFGIGGPPAAPDGPAPTSNDAWTEINLSFSSQDQSQTTDTSSWGMSVGGGVGWGLWSVGGNYAHDQSSSDMQSDMSSCDVNISFQALVVNIRRPWLYAELFSDNELDTANGINLSPGPENIQKWMATPKESISDLAKYNMFPAFPTSFIIAANTTIEFHGNTQHIEQHMSSQSNSGSVSATSTGCKLSFNAPQIIGWVSQILPALPRNPAFEPIVQNIIPQ</sequence>
<reference evidence="3 4" key="2">
    <citation type="submission" date="2015-05" db="EMBL/GenBank/DDBJ databases">
        <authorList>
            <person name="Morales-Cruz A."/>
            <person name="Amrine K.C."/>
            <person name="Cantu D."/>
        </authorList>
    </citation>
    <scope>NUCLEOTIDE SEQUENCE [LARGE SCALE GENOMIC DNA]</scope>
    <source>
        <strain evidence="3">DA912</strain>
    </source>
</reference>
<evidence type="ECO:0000256" key="1">
    <source>
        <dbReference type="SAM" id="Coils"/>
    </source>
</evidence>
<evidence type="ECO:0000256" key="2">
    <source>
        <dbReference type="SAM" id="MobiDB-lite"/>
    </source>
</evidence>
<reference evidence="3 4" key="1">
    <citation type="submission" date="2015-05" db="EMBL/GenBank/DDBJ databases">
        <title>Distinctive expansion of gene families associated with plant cell wall degradation and secondary metabolism in the genomes of grapevine trunk pathogens.</title>
        <authorList>
            <person name="Lawrence D.P."/>
            <person name="Travadon R."/>
            <person name="Rolshausen P.E."/>
            <person name="Baumgartner K."/>
        </authorList>
    </citation>
    <scope>NUCLEOTIDE SEQUENCE [LARGE SCALE GENOMIC DNA]</scope>
    <source>
        <strain evidence="3">DA912</strain>
    </source>
</reference>
<proteinExistence type="predicted"/>
<evidence type="ECO:0000313" key="3">
    <source>
        <dbReference type="EMBL" id="KKY37376.1"/>
    </source>
</evidence>
<keyword evidence="4" id="KW-1185">Reference proteome</keyword>
<evidence type="ECO:0000313" key="4">
    <source>
        <dbReference type="Proteomes" id="UP000034680"/>
    </source>
</evidence>
<dbReference type="EMBL" id="LCUC01000088">
    <property type="protein sequence ID" value="KKY37376.1"/>
    <property type="molecule type" value="Genomic_DNA"/>
</dbReference>